<name>A0A1K2H8K9_9LACT</name>
<accession>A0A1K2H8K9</accession>
<gene>
    <name evidence="1" type="ORF">SAMN02746068_00748</name>
</gene>
<reference evidence="1 2" key="1">
    <citation type="submission" date="2016-11" db="EMBL/GenBank/DDBJ databases">
        <authorList>
            <person name="Jaros S."/>
            <person name="Januszkiewicz K."/>
            <person name="Wedrychowicz H."/>
        </authorList>
    </citation>
    <scope>NUCLEOTIDE SEQUENCE [LARGE SCALE GENOMIC DNA]</scope>
    <source>
        <strain evidence="1 2">DSM 22330</strain>
    </source>
</reference>
<evidence type="ECO:0000313" key="2">
    <source>
        <dbReference type="Proteomes" id="UP000185655"/>
    </source>
</evidence>
<dbReference type="Proteomes" id="UP000185655">
    <property type="component" value="Unassembled WGS sequence"/>
</dbReference>
<dbReference type="EMBL" id="FPKS01000003">
    <property type="protein sequence ID" value="SFZ73094.1"/>
    <property type="molecule type" value="Genomic_DNA"/>
</dbReference>
<dbReference type="STRING" id="1122154.SAMN02746068_00748"/>
<proteinExistence type="predicted"/>
<dbReference type="OrthoDB" id="2185640at2"/>
<dbReference type="InterPro" id="IPR010064">
    <property type="entry name" value="HK97-gp10_tail"/>
</dbReference>
<sequence length="121" mass="14148">MSSNNNGFQEMLDYTTRLAQVNIDKVSIESLENAASFFVEKLLPNIPKSLMNKKHMKDHVKIEIGDDRVTVYFEDTSFYWRFIENGTSKIQAEHFVEGTWQQHKETIQDIMSNELLKEMKG</sequence>
<protein>
    <submittedName>
        <fullName evidence="1">Phage protein, HK97 gp10 family</fullName>
    </submittedName>
</protein>
<dbReference type="NCBIfam" id="TIGR01725">
    <property type="entry name" value="phge_HK97_gp10"/>
    <property type="match status" value="1"/>
</dbReference>
<dbReference type="Pfam" id="PF04883">
    <property type="entry name" value="HK97-gp10_like"/>
    <property type="match status" value="1"/>
</dbReference>
<evidence type="ECO:0000313" key="1">
    <source>
        <dbReference type="EMBL" id="SFZ73094.1"/>
    </source>
</evidence>
<organism evidence="1 2">
    <name type="scientific">Pseudolactococcus chungangensis CAU 28 = DSM 22330</name>
    <dbReference type="NCBI Taxonomy" id="1122154"/>
    <lineage>
        <taxon>Bacteria</taxon>
        <taxon>Bacillati</taxon>
        <taxon>Bacillota</taxon>
        <taxon>Bacilli</taxon>
        <taxon>Lactobacillales</taxon>
        <taxon>Streptococcaceae</taxon>
        <taxon>Pseudolactococcus</taxon>
    </lineage>
</organism>
<dbReference type="AlphaFoldDB" id="A0A1K2H8K9"/>
<dbReference type="RefSeq" id="WP_031365342.1">
    <property type="nucleotide sequence ID" value="NZ_FPKS01000003.1"/>
</dbReference>